<protein>
    <recommendedName>
        <fullName evidence="6">Zn(2)-C6 fungal-type domain-containing protein</fullName>
    </recommendedName>
</protein>
<dbReference type="AlphaFoldDB" id="A0A6A6H6I8"/>
<accession>A0A6A6H6I8</accession>
<sequence>MRSTSPTSAPLALKPPTTYRTNSLGWAKSDCHTCQSTSRSCDRRRPRCDACTAEGNLCGGYIQKLKWQGEGRKTRSARAKQTLVPNSGGREAAPNTTEYAFVQEDGRKRRKRTRIRETSGSNSWEKPVEVSSPTLDADSRVGRRLSGRRTTLTPVLYSRQPEFFQLPSSTLDQLAFFTWRFSPVTLTYEIKANPWQACLPQIDQAPFLLDAVRALAIRHRSHLEETPETLSVLELKDRALSSFAQTIRTVPLEVGISMSLILIGIDFAESASGNWIVHLQGVRRMIEAAGGIQLGDSYMHLRAQIAQLVWYDTIIALLARKGPVFPREDVEYVISWKSESQLMLALNGFPDSAFLDMYDIAEAATQACSLSAGHVTGLEMKLWLARFETEQGATDKEISALTDCWRLGLLLYCTRVFHQGDVVKRKAYLLAEEIMWLVHELPPYSHKQKQAVLPLFLAACEMESFRFRRIAMDFCERWKKISGIWLNQTMIELLQTVWTAVDENPDKDIWWGDIITPSSESGFLFG</sequence>
<evidence type="ECO:0000256" key="1">
    <source>
        <dbReference type="ARBA" id="ARBA00004123"/>
    </source>
</evidence>
<proteinExistence type="predicted"/>
<evidence type="ECO:0000313" key="4">
    <source>
        <dbReference type="EMBL" id="KAF2233143.1"/>
    </source>
</evidence>
<reference evidence="4" key="1">
    <citation type="journal article" date="2020" name="Stud. Mycol.">
        <title>101 Dothideomycetes genomes: a test case for predicting lifestyles and emergence of pathogens.</title>
        <authorList>
            <person name="Haridas S."/>
            <person name="Albert R."/>
            <person name="Binder M."/>
            <person name="Bloem J."/>
            <person name="Labutti K."/>
            <person name="Salamov A."/>
            <person name="Andreopoulos B."/>
            <person name="Baker S."/>
            <person name="Barry K."/>
            <person name="Bills G."/>
            <person name="Bluhm B."/>
            <person name="Cannon C."/>
            <person name="Castanera R."/>
            <person name="Culley D."/>
            <person name="Daum C."/>
            <person name="Ezra D."/>
            <person name="Gonzalez J."/>
            <person name="Henrissat B."/>
            <person name="Kuo A."/>
            <person name="Liang C."/>
            <person name="Lipzen A."/>
            <person name="Lutzoni F."/>
            <person name="Magnuson J."/>
            <person name="Mondo S."/>
            <person name="Nolan M."/>
            <person name="Ohm R."/>
            <person name="Pangilinan J."/>
            <person name="Park H.-J."/>
            <person name="Ramirez L."/>
            <person name="Alfaro M."/>
            <person name="Sun H."/>
            <person name="Tritt A."/>
            <person name="Yoshinaga Y."/>
            <person name="Zwiers L.-H."/>
            <person name="Turgeon B."/>
            <person name="Goodwin S."/>
            <person name="Spatafora J."/>
            <person name="Crous P."/>
            <person name="Grigoriev I."/>
        </authorList>
    </citation>
    <scope>NUCLEOTIDE SEQUENCE</scope>
    <source>
        <strain evidence="4">Tuck. ex Michener</strain>
    </source>
</reference>
<dbReference type="PANTHER" id="PTHR37534">
    <property type="entry name" value="TRANSCRIPTIONAL ACTIVATOR PROTEIN UGA3"/>
    <property type="match status" value="1"/>
</dbReference>
<dbReference type="Proteomes" id="UP000800092">
    <property type="component" value="Unassembled WGS sequence"/>
</dbReference>
<dbReference type="InterPro" id="IPR021858">
    <property type="entry name" value="Fun_TF"/>
</dbReference>
<keyword evidence="2" id="KW-0539">Nucleus</keyword>
<keyword evidence="5" id="KW-1185">Reference proteome</keyword>
<comment type="subcellular location">
    <subcellularLocation>
        <location evidence="1">Nucleus</location>
    </subcellularLocation>
</comment>
<dbReference type="EMBL" id="ML991809">
    <property type="protein sequence ID" value="KAF2233143.1"/>
    <property type="molecule type" value="Genomic_DNA"/>
</dbReference>
<name>A0A6A6H6I8_VIRVR</name>
<organism evidence="4 5">
    <name type="scientific">Viridothelium virens</name>
    <name type="common">Speckled blister lichen</name>
    <name type="synonym">Trypethelium virens</name>
    <dbReference type="NCBI Taxonomy" id="1048519"/>
    <lineage>
        <taxon>Eukaryota</taxon>
        <taxon>Fungi</taxon>
        <taxon>Dikarya</taxon>
        <taxon>Ascomycota</taxon>
        <taxon>Pezizomycotina</taxon>
        <taxon>Dothideomycetes</taxon>
        <taxon>Dothideomycetes incertae sedis</taxon>
        <taxon>Trypetheliales</taxon>
        <taxon>Trypetheliaceae</taxon>
        <taxon>Viridothelium</taxon>
    </lineage>
</organism>
<gene>
    <name evidence="4" type="ORF">EV356DRAFT_503987</name>
</gene>
<dbReference type="Pfam" id="PF11951">
    <property type="entry name" value="Fungal_trans_2"/>
    <property type="match status" value="1"/>
</dbReference>
<evidence type="ECO:0000256" key="2">
    <source>
        <dbReference type="ARBA" id="ARBA00023242"/>
    </source>
</evidence>
<feature type="region of interest" description="Disordered" evidence="3">
    <location>
        <begin position="105"/>
        <end position="131"/>
    </location>
</feature>
<dbReference type="PANTHER" id="PTHR37534:SF46">
    <property type="entry name" value="ZN(II)2CYS6 TRANSCRIPTION FACTOR (EUROFUNG)"/>
    <property type="match status" value="1"/>
</dbReference>
<evidence type="ECO:0008006" key="6">
    <source>
        <dbReference type="Google" id="ProtNLM"/>
    </source>
</evidence>
<evidence type="ECO:0000313" key="5">
    <source>
        <dbReference type="Proteomes" id="UP000800092"/>
    </source>
</evidence>
<dbReference type="GO" id="GO:0005634">
    <property type="term" value="C:nucleus"/>
    <property type="evidence" value="ECO:0007669"/>
    <property type="project" value="UniProtKB-SubCell"/>
</dbReference>
<evidence type="ECO:0000256" key="3">
    <source>
        <dbReference type="SAM" id="MobiDB-lite"/>
    </source>
</evidence>
<dbReference type="OrthoDB" id="2015447at2759"/>